<keyword evidence="3" id="KW-1185">Reference proteome</keyword>
<evidence type="ECO:0000313" key="3">
    <source>
        <dbReference type="Proteomes" id="UP001500063"/>
    </source>
</evidence>
<dbReference type="Proteomes" id="UP001500063">
    <property type="component" value="Unassembled WGS sequence"/>
</dbReference>
<reference evidence="3" key="1">
    <citation type="journal article" date="2019" name="Int. J. Syst. Evol. Microbiol.">
        <title>The Global Catalogue of Microorganisms (GCM) 10K type strain sequencing project: providing services to taxonomists for standard genome sequencing and annotation.</title>
        <authorList>
            <consortium name="The Broad Institute Genomics Platform"/>
            <consortium name="The Broad Institute Genome Sequencing Center for Infectious Disease"/>
            <person name="Wu L."/>
            <person name="Ma J."/>
        </authorList>
    </citation>
    <scope>NUCLEOTIDE SEQUENCE [LARGE SCALE GENOMIC DNA]</scope>
    <source>
        <strain evidence="3">JCM 4565</strain>
    </source>
</reference>
<protein>
    <submittedName>
        <fullName evidence="2">Uncharacterized protein</fullName>
    </submittedName>
</protein>
<proteinExistence type="predicted"/>
<dbReference type="EMBL" id="BAAABW010000029">
    <property type="protein sequence ID" value="GAA0373280.1"/>
    <property type="molecule type" value="Genomic_DNA"/>
</dbReference>
<gene>
    <name evidence="2" type="ORF">GCM10010319_59490</name>
</gene>
<feature type="region of interest" description="Disordered" evidence="1">
    <location>
        <begin position="146"/>
        <end position="165"/>
    </location>
</feature>
<name>A0ABP3HNN6_9ACTN</name>
<evidence type="ECO:0000256" key="1">
    <source>
        <dbReference type="SAM" id="MobiDB-lite"/>
    </source>
</evidence>
<evidence type="ECO:0000313" key="2">
    <source>
        <dbReference type="EMBL" id="GAA0373280.1"/>
    </source>
</evidence>
<comment type="caution">
    <text evidence="2">The sequence shown here is derived from an EMBL/GenBank/DDBJ whole genome shotgun (WGS) entry which is preliminary data.</text>
</comment>
<accession>A0ABP3HNN6</accession>
<organism evidence="2 3">
    <name type="scientific">Streptomyces blastmyceticus</name>
    <dbReference type="NCBI Taxonomy" id="68180"/>
    <lineage>
        <taxon>Bacteria</taxon>
        <taxon>Bacillati</taxon>
        <taxon>Actinomycetota</taxon>
        <taxon>Actinomycetes</taxon>
        <taxon>Kitasatosporales</taxon>
        <taxon>Streptomycetaceae</taxon>
        <taxon>Streptomyces</taxon>
    </lineage>
</organism>
<sequence>MPCCRGALGGIVAFDDEWAGLRTDAAARMRLNGVPGGGGLPGLPESSDADLKSSAAKKAAAIAALEQHIQPDVQKAGSAMDEATEAAAKGFKEWATGAGIDGALKGWRASVKSLQGQLAIEKAGLSGANRLYRGTDIHTGNQFPLLIPKDAKGGKPPFPSRVSDY</sequence>